<dbReference type="Pfam" id="PF23113">
    <property type="entry name" value="MARCHF6_C"/>
    <property type="match status" value="1"/>
</dbReference>
<feature type="transmembrane region" description="Helical" evidence="11">
    <location>
        <begin position="887"/>
        <end position="904"/>
    </location>
</feature>
<dbReference type="OrthoDB" id="264354at2759"/>
<evidence type="ECO:0000256" key="1">
    <source>
        <dbReference type="ARBA" id="ARBA00000900"/>
    </source>
</evidence>
<evidence type="ECO:0000256" key="4">
    <source>
        <dbReference type="ARBA" id="ARBA00012483"/>
    </source>
</evidence>
<evidence type="ECO:0000256" key="8">
    <source>
        <dbReference type="ARBA" id="ARBA00022989"/>
    </source>
</evidence>
<dbReference type="GO" id="GO:0036503">
    <property type="term" value="P:ERAD pathway"/>
    <property type="evidence" value="ECO:0007669"/>
    <property type="project" value="TreeGrafter"/>
</dbReference>
<keyword evidence="14" id="KW-1185">Reference proteome</keyword>
<feature type="transmembrane region" description="Helical" evidence="11">
    <location>
        <begin position="445"/>
        <end position="475"/>
    </location>
</feature>
<feature type="transmembrane region" description="Helical" evidence="11">
    <location>
        <begin position="244"/>
        <end position="265"/>
    </location>
</feature>
<evidence type="ECO:0000256" key="11">
    <source>
        <dbReference type="SAM" id="Phobius"/>
    </source>
</evidence>
<name>A0A0B7N6I2_9FUNG</name>
<accession>A0A0B7N6I2</accession>
<dbReference type="EC" id="2.3.2.27" evidence="4"/>
<dbReference type="GO" id="GO:0061630">
    <property type="term" value="F:ubiquitin protein ligase activity"/>
    <property type="evidence" value="ECO:0007669"/>
    <property type="project" value="UniProtKB-EC"/>
</dbReference>
<keyword evidence="5" id="KW-0808">Transferase</keyword>
<protein>
    <recommendedName>
        <fullName evidence="4">RING-type E3 ubiquitin transferase</fullName>
        <ecNumber evidence="4">2.3.2.27</ecNumber>
    </recommendedName>
</protein>
<dbReference type="PANTHER" id="PTHR13145">
    <property type="entry name" value="SSM4 PROTEIN"/>
    <property type="match status" value="1"/>
</dbReference>
<feature type="transmembrane region" description="Helical" evidence="11">
    <location>
        <begin position="842"/>
        <end position="867"/>
    </location>
</feature>
<evidence type="ECO:0000259" key="12">
    <source>
        <dbReference type="Pfam" id="PF23113"/>
    </source>
</evidence>
<feature type="region of interest" description="Disordered" evidence="10">
    <location>
        <begin position="90"/>
        <end position="132"/>
    </location>
</feature>
<dbReference type="GO" id="GO:0005789">
    <property type="term" value="C:endoplasmic reticulum membrane"/>
    <property type="evidence" value="ECO:0007669"/>
    <property type="project" value="TreeGrafter"/>
</dbReference>
<comment type="pathway">
    <text evidence="3">Protein modification; protein ubiquitination.</text>
</comment>
<gene>
    <name evidence="13" type="primary">PARPA_07045.1 scaffold 25231</name>
</gene>
<organism evidence="13 14">
    <name type="scientific">Parasitella parasitica</name>
    <dbReference type="NCBI Taxonomy" id="35722"/>
    <lineage>
        <taxon>Eukaryota</taxon>
        <taxon>Fungi</taxon>
        <taxon>Fungi incertae sedis</taxon>
        <taxon>Mucoromycota</taxon>
        <taxon>Mucoromycotina</taxon>
        <taxon>Mucoromycetes</taxon>
        <taxon>Mucorales</taxon>
        <taxon>Mucorineae</taxon>
        <taxon>Mucoraceae</taxon>
        <taxon>Parasitella</taxon>
    </lineage>
</organism>
<evidence type="ECO:0000256" key="10">
    <source>
        <dbReference type="SAM" id="MobiDB-lite"/>
    </source>
</evidence>
<feature type="transmembrane region" description="Helical" evidence="11">
    <location>
        <begin position="939"/>
        <end position="960"/>
    </location>
</feature>
<proteinExistence type="predicted"/>
<feature type="compositionally biased region" description="Basic and acidic residues" evidence="10">
    <location>
        <begin position="90"/>
        <end position="99"/>
    </location>
</feature>
<comment type="subcellular location">
    <subcellularLocation>
        <location evidence="2">Membrane</location>
        <topology evidence="2">Multi-pass membrane protein</topology>
    </subcellularLocation>
</comment>
<evidence type="ECO:0000256" key="3">
    <source>
        <dbReference type="ARBA" id="ARBA00004906"/>
    </source>
</evidence>
<keyword evidence="8 11" id="KW-1133">Transmembrane helix</keyword>
<feature type="transmembrane region" description="Helical" evidence="11">
    <location>
        <begin position="495"/>
        <end position="516"/>
    </location>
</feature>
<feature type="transmembrane region" description="Helical" evidence="11">
    <location>
        <begin position="745"/>
        <end position="769"/>
    </location>
</feature>
<dbReference type="EMBL" id="LN728865">
    <property type="protein sequence ID" value="CEP13022.1"/>
    <property type="molecule type" value="Genomic_DNA"/>
</dbReference>
<dbReference type="InterPro" id="IPR056521">
    <property type="entry name" value="MARCHF6-like_C"/>
</dbReference>
<evidence type="ECO:0000256" key="7">
    <source>
        <dbReference type="ARBA" id="ARBA00022786"/>
    </source>
</evidence>
<evidence type="ECO:0000313" key="14">
    <source>
        <dbReference type="Proteomes" id="UP000054107"/>
    </source>
</evidence>
<feature type="transmembrane region" description="Helical" evidence="11">
    <location>
        <begin position="403"/>
        <end position="425"/>
    </location>
</feature>
<sequence>MSYPDNNHQYIPHCNWREWVIQNTATVAIAAETEAVIEPNAPQEDNNEQLSTGHEAVSSVNTTDMRISNGREQISARLEELRREIEQRRRFAATDDTKNHVNSNNLDDKDDQEQEDDTYLNLPSGTKSPFASWRDYQQDNANSSLNHRNQHYNNISQDGMLRATEFPASAIVEGNDYVEPQLLDETVLADDDTSSDATPAVAPPVLDPIANNNNEAPFDFIEDLDGILEAIGMRGNIFVLLQNLTLMSLMINLCLCVTVWIPYVIGRSIILIHPLSIVTKPVHVLQSIFDPLVDFGLDTVIWPACSNLLIVIKGILPQTTLMALKSTLDNVLSGLYFVFRSIYIILQDTSETASLSQLLSDTTSTTRNLINIHNWEPLRDNLYSISAVVFQRWQQCAIGQTSIDRTVCTCVGYIVLISIGSCYLLRNKSSRAGSTNETLRQQAIFLKVFFFILLELVVFPTVCGVLLDISTLPLFTEWSIKSRFHFVLLNPYTGIFLHWFAGTGFVLQFSVFTSLVREVVRPGVLYFLPDPKDPRFKPVQDLVDQPILVLLRTLITTAAIYFMLIMVGMGLVTILVSQYCGIYPIIWKFDIPISTLPIDLLAIQFLLPPIMGYIVPREFSRKNVATWWHIVSRQLRLSSFMFGGRYPEEEAVSYCESWYLWLESLFGQQSSNGLKKEWGLVRVPGLDNVPIVMPRRRMFVPIDSSTLQPLNETERILGHPAAGWDDDNTKNTTIVYIPPYFKLRIAAFLFLIWMTGSILVCSISVVPLKLGRNLFAKLQLGPDRPIHDLYSFALGAYIMILLSSLLNTAVQKYQIIECNQGHVRWTLVKDYISAKTAKTTKFAYILFIWGVVVPFLVGIMLDLYIIMPLKLLSIHQASLDVYLTVDWAIGAAALSLFYGIIHILPQHTPYRNKIVQFNWDNFDNMAIPILTKDVVLPSIGYLCTIICLPAIATVTIIVILCKYSNSGIYAIV</sequence>
<evidence type="ECO:0000256" key="5">
    <source>
        <dbReference type="ARBA" id="ARBA00022679"/>
    </source>
</evidence>
<feature type="transmembrane region" description="Helical" evidence="11">
    <location>
        <begin position="560"/>
        <end position="586"/>
    </location>
</feature>
<feature type="transmembrane region" description="Helical" evidence="11">
    <location>
        <begin position="598"/>
        <end position="615"/>
    </location>
</feature>
<dbReference type="STRING" id="35722.A0A0B7N6I2"/>
<keyword evidence="6 11" id="KW-0812">Transmembrane</keyword>
<feature type="domain" description="E3 ubiquitin-protein ligase MARCHF6-like C-terminal" evidence="12">
    <location>
        <begin position="829"/>
        <end position="962"/>
    </location>
</feature>
<feature type="transmembrane region" description="Helical" evidence="11">
    <location>
        <begin position="789"/>
        <end position="810"/>
    </location>
</feature>
<reference evidence="13 14" key="1">
    <citation type="submission" date="2014-09" db="EMBL/GenBank/DDBJ databases">
        <authorList>
            <person name="Ellenberger Sabrina"/>
        </authorList>
    </citation>
    <scope>NUCLEOTIDE SEQUENCE [LARGE SCALE GENOMIC DNA]</scope>
    <source>
        <strain evidence="13 14">CBS 412.66</strain>
    </source>
</reference>
<keyword evidence="9 11" id="KW-0472">Membrane</keyword>
<dbReference type="AlphaFoldDB" id="A0A0B7N6I2"/>
<evidence type="ECO:0000256" key="9">
    <source>
        <dbReference type="ARBA" id="ARBA00023136"/>
    </source>
</evidence>
<dbReference type="Proteomes" id="UP000054107">
    <property type="component" value="Unassembled WGS sequence"/>
</dbReference>
<evidence type="ECO:0000256" key="2">
    <source>
        <dbReference type="ARBA" id="ARBA00004141"/>
    </source>
</evidence>
<evidence type="ECO:0000256" key="6">
    <source>
        <dbReference type="ARBA" id="ARBA00022692"/>
    </source>
</evidence>
<feature type="compositionally biased region" description="Acidic residues" evidence="10">
    <location>
        <begin position="108"/>
        <end position="118"/>
    </location>
</feature>
<evidence type="ECO:0000313" key="13">
    <source>
        <dbReference type="EMBL" id="CEP13022.1"/>
    </source>
</evidence>
<keyword evidence="7" id="KW-0833">Ubl conjugation pathway</keyword>
<dbReference type="PANTHER" id="PTHR13145:SF0">
    <property type="entry name" value="E3 UBIQUITIN-PROTEIN LIGASE MARCHF6"/>
    <property type="match status" value="1"/>
</dbReference>
<comment type="catalytic activity">
    <reaction evidence="1">
        <text>S-ubiquitinyl-[E2 ubiquitin-conjugating enzyme]-L-cysteine + [acceptor protein]-L-lysine = [E2 ubiquitin-conjugating enzyme]-L-cysteine + N(6)-ubiquitinyl-[acceptor protein]-L-lysine.</text>
        <dbReference type="EC" id="2.3.2.27"/>
    </reaction>
</comment>